<reference evidence="6" key="1">
    <citation type="submission" date="2018-09" db="EMBL/GenBank/DDBJ databases">
        <title>Murine metabolic-syndrome-specific gut microbial biobank.</title>
        <authorList>
            <person name="Liu C."/>
        </authorList>
    </citation>
    <scope>NUCLEOTIDE SEQUENCE</scope>
    <source>
        <strain evidence="6">D42-62</strain>
    </source>
</reference>
<accession>A0A9X5BF99</accession>
<feature type="active site" description="Proton acceptor" evidence="3">
    <location>
        <position position="185"/>
    </location>
</feature>
<dbReference type="GO" id="GO:0008483">
    <property type="term" value="F:transaminase activity"/>
    <property type="evidence" value="ECO:0007669"/>
    <property type="project" value="UniProtKB-KW"/>
</dbReference>
<dbReference type="RefSeq" id="WP_160559826.1">
    <property type="nucleotide sequence ID" value="NZ_QZDT01000012.1"/>
</dbReference>
<comment type="caution">
    <text evidence="6">The sequence shown here is derived from an EMBL/GenBank/DDBJ whole genome shotgun (WGS) entry which is preliminary data.</text>
</comment>
<dbReference type="CDD" id="cd00616">
    <property type="entry name" value="AHBA_syn"/>
    <property type="match status" value="1"/>
</dbReference>
<dbReference type="InterPro" id="IPR015421">
    <property type="entry name" value="PyrdxlP-dep_Trfase_major"/>
</dbReference>
<dbReference type="OrthoDB" id="9810913at2"/>
<evidence type="ECO:0000256" key="1">
    <source>
        <dbReference type="ARBA" id="ARBA00022898"/>
    </source>
</evidence>
<keyword evidence="7" id="KW-1185">Reference proteome</keyword>
<keyword evidence="1 4" id="KW-0663">Pyridoxal phosphate</keyword>
<evidence type="ECO:0000256" key="5">
    <source>
        <dbReference type="RuleBase" id="RU004508"/>
    </source>
</evidence>
<name>A0A9X5BF99_9FIRM</name>
<dbReference type="InterPro" id="IPR000653">
    <property type="entry name" value="DegT/StrS_aminotransferase"/>
</dbReference>
<protein>
    <submittedName>
        <fullName evidence="6">DegT/DnrJ/EryC1/StrS family aminotransferase</fullName>
    </submittedName>
</protein>
<gene>
    <name evidence="6" type="ORF">D5281_09035</name>
</gene>
<dbReference type="InterPro" id="IPR015424">
    <property type="entry name" value="PyrdxlP-dep_Trfase"/>
</dbReference>
<proteinExistence type="inferred from homology"/>
<dbReference type="Gene3D" id="3.90.1150.10">
    <property type="entry name" value="Aspartate Aminotransferase, domain 1"/>
    <property type="match status" value="1"/>
</dbReference>
<evidence type="ECO:0000256" key="4">
    <source>
        <dbReference type="PIRSR" id="PIRSR000390-2"/>
    </source>
</evidence>
<dbReference type="PIRSF" id="PIRSF000390">
    <property type="entry name" value="PLP_StrS"/>
    <property type="match status" value="1"/>
</dbReference>
<dbReference type="PANTHER" id="PTHR30244">
    <property type="entry name" value="TRANSAMINASE"/>
    <property type="match status" value="1"/>
</dbReference>
<dbReference type="SUPFAM" id="SSF53383">
    <property type="entry name" value="PLP-dependent transferases"/>
    <property type="match status" value="1"/>
</dbReference>
<organism evidence="6 7">
    <name type="scientific">Parablautia muri</name>
    <dbReference type="NCBI Taxonomy" id="2320879"/>
    <lineage>
        <taxon>Bacteria</taxon>
        <taxon>Bacillati</taxon>
        <taxon>Bacillota</taxon>
        <taxon>Clostridia</taxon>
        <taxon>Lachnospirales</taxon>
        <taxon>Lachnospiraceae</taxon>
        <taxon>Parablautia</taxon>
    </lineage>
</organism>
<feature type="modified residue" description="N6-(pyridoxal phosphate)lysine" evidence="4">
    <location>
        <position position="185"/>
    </location>
</feature>
<dbReference type="InterPro" id="IPR015422">
    <property type="entry name" value="PyrdxlP-dep_Trfase_small"/>
</dbReference>
<dbReference type="Gene3D" id="3.40.640.10">
    <property type="entry name" value="Type I PLP-dependent aspartate aminotransferase-like (Major domain)"/>
    <property type="match status" value="1"/>
</dbReference>
<dbReference type="Proteomes" id="UP001154420">
    <property type="component" value="Unassembled WGS sequence"/>
</dbReference>
<dbReference type="PANTHER" id="PTHR30244:SF36">
    <property type="entry name" value="3-OXO-GLUCOSE-6-PHOSPHATE:GLUTAMATE AMINOTRANSFERASE"/>
    <property type="match status" value="1"/>
</dbReference>
<dbReference type="Pfam" id="PF01041">
    <property type="entry name" value="DegT_DnrJ_EryC1"/>
    <property type="match status" value="1"/>
</dbReference>
<dbReference type="AlphaFoldDB" id="A0A9X5BF99"/>
<keyword evidence="6" id="KW-0808">Transferase</keyword>
<dbReference type="EMBL" id="QZDT01000012">
    <property type="protein sequence ID" value="NBJ92736.1"/>
    <property type="molecule type" value="Genomic_DNA"/>
</dbReference>
<keyword evidence="6" id="KW-0032">Aminotransferase</keyword>
<dbReference type="GO" id="GO:0000271">
    <property type="term" value="P:polysaccharide biosynthetic process"/>
    <property type="evidence" value="ECO:0007669"/>
    <property type="project" value="TreeGrafter"/>
</dbReference>
<evidence type="ECO:0000256" key="2">
    <source>
        <dbReference type="ARBA" id="ARBA00037999"/>
    </source>
</evidence>
<evidence type="ECO:0000256" key="3">
    <source>
        <dbReference type="PIRSR" id="PIRSR000390-1"/>
    </source>
</evidence>
<evidence type="ECO:0000313" key="7">
    <source>
        <dbReference type="Proteomes" id="UP001154420"/>
    </source>
</evidence>
<sequence>MLKRIDLTRDFQKHKKEYMEAIEAVCQETAFSGGRFADQFDKEFAAFCKVPYAAGVNNGTSALHCAMMALGIGAGDEVIVPANTYIATAWGVTYTGATPVFVDCTADTWEIDPDKIEEKITDKTRAVLGVHLYGQPFEFHKVKAIADRYGLYVVEDCAQAHGAEYEGKLVGSLGELGCFSFYPGKNLYAFGEGGSVTCYKKEYYDVITTIKNQGCQVRYYHDLIGYNYRLEGLQGAVLSVSLKYLPKWTQRRREIGRRYIREITNPLLTLQAHPENTDPVFHLFVITVENPEDFVAYMEGLEIECHRHYPVPCHLQKAYGNLGYQEGDCPNAEYLARHCVTLPLFPEMTDEEAGKVIDACNRYKIFYK</sequence>
<dbReference type="GO" id="GO:0030170">
    <property type="term" value="F:pyridoxal phosphate binding"/>
    <property type="evidence" value="ECO:0007669"/>
    <property type="project" value="TreeGrafter"/>
</dbReference>
<evidence type="ECO:0000313" key="6">
    <source>
        <dbReference type="EMBL" id="NBJ92736.1"/>
    </source>
</evidence>
<comment type="similarity">
    <text evidence="2 5">Belongs to the DegT/DnrJ/EryC1 family.</text>
</comment>